<gene>
    <name evidence="2" type="ORF">OHC33_010369</name>
</gene>
<keyword evidence="3" id="KW-1185">Reference proteome</keyword>
<dbReference type="EMBL" id="JAKLMC020000045">
    <property type="protein sequence ID" value="KAK5948610.1"/>
    <property type="molecule type" value="Genomic_DNA"/>
</dbReference>
<dbReference type="Proteomes" id="UP001316803">
    <property type="component" value="Unassembled WGS sequence"/>
</dbReference>
<evidence type="ECO:0000313" key="3">
    <source>
        <dbReference type="Proteomes" id="UP001316803"/>
    </source>
</evidence>
<organism evidence="2 3">
    <name type="scientific">Knufia fluminis</name>
    <dbReference type="NCBI Taxonomy" id="191047"/>
    <lineage>
        <taxon>Eukaryota</taxon>
        <taxon>Fungi</taxon>
        <taxon>Dikarya</taxon>
        <taxon>Ascomycota</taxon>
        <taxon>Pezizomycotina</taxon>
        <taxon>Eurotiomycetes</taxon>
        <taxon>Chaetothyriomycetidae</taxon>
        <taxon>Chaetothyriales</taxon>
        <taxon>Trichomeriaceae</taxon>
        <taxon>Knufia</taxon>
    </lineage>
</organism>
<name>A0AAN8E9P4_9EURO</name>
<sequence length="133" mass="15447">MRWWDAAQKLSGHDQPAQYWTRPSAQLFAFQNTGHNNPLQLWEHQDMIDFRPHCMFSQIPDGGDRNPFSTIPVQWEDGYEVGSKYVHTIQAHIPGQGGDNEKAKDAEKEAAKQAENARKYRDELRKEGKPVRW</sequence>
<comment type="caution">
    <text evidence="2">The sequence shown here is derived from an EMBL/GenBank/DDBJ whole genome shotgun (WGS) entry which is preliminary data.</text>
</comment>
<feature type="region of interest" description="Disordered" evidence="1">
    <location>
        <begin position="92"/>
        <end position="133"/>
    </location>
</feature>
<reference evidence="2 3" key="1">
    <citation type="submission" date="2022-12" db="EMBL/GenBank/DDBJ databases">
        <title>Genomic features and morphological characterization of a novel Knufia sp. strain isolated from spacecraft assembly facility.</title>
        <authorList>
            <person name="Teixeira M."/>
            <person name="Chander A.M."/>
            <person name="Stajich J.E."/>
            <person name="Venkateswaran K."/>
        </authorList>
    </citation>
    <scope>NUCLEOTIDE SEQUENCE [LARGE SCALE GENOMIC DNA]</scope>
    <source>
        <strain evidence="2 3">FJI-L2-BK-P2</strain>
    </source>
</reference>
<dbReference type="AlphaFoldDB" id="A0AAN8E9P4"/>
<accession>A0AAN8E9P4</accession>
<evidence type="ECO:0000313" key="2">
    <source>
        <dbReference type="EMBL" id="KAK5948610.1"/>
    </source>
</evidence>
<protein>
    <submittedName>
        <fullName evidence="2">Uncharacterized protein</fullName>
    </submittedName>
</protein>
<evidence type="ECO:0000256" key="1">
    <source>
        <dbReference type="SAM" id="MobiDB-lite"/>
    </source>
</evidence>
<proteinExistence type="predicted"/>
<feature type="compositionally biased region" description="Basic and acidic residues" evidence="1">
    <location>
        <begin position="99"/>
        <end position="133"/>
    </location>
</feature>